<dbReference type="Gene3D" id="3.40.50.300">
    <property type="entry name" value="P-loop containing nucleotide triphosphate hydrolases"/>
    <property type="match status" value="1"/>
</dbReference>
<evidence type="ECO:0000313" key="7">
    <source>
        <dbReference type="Proteomes" id="UP000182360"/>
    </source>
</evidence>
<dbReference type="GO" id="GO:0005524">
    <property type="term" value="F:ATP binding"/>
    <property type="evidence" value="ECO:0007669"/>
    <property type="project" value="UniProtKB-KW"/>
</dbReference>
<keyword evidence="2" id="KW-0813">Transport</keyword>
<dbReference type="RefSeq" id="WP_074645041.1">
    <property type="nucleotide sequence ID" value="NZ_FOFU01000010.1"/>
</dbReference>
<feature type="domain" description="ABC transporter" evidence="5">
    <location>
        <begin position="5"/>
        <end position="242"/>
    </location>
</feature>
<dbReference type="OrthoDB" id="9799337at2"/>
<dbReference type="Proteomes" id="UP000182360">
    <property type="component" value="Unassembled WGS sequence"/>
</dbReference>
<dbReference type="InterPro" id="IPR003439">
    <property type="entry name" value="ABC_transporter-like_ATP-bd"/>
</dbReference>
<evidence type="ECO:0000313" key="6">
    <source>
        <dbReference type="EMBL" id="SEQ76852.1"/>
    </source>
</evidence>
<dbReference type="SUPFAM" id="SSF52540">
    <property type="entry name" value="P-loop containing nucleoside triphosphate hydrolases"/>
    <property type="match status" value="1"/>
</dbReference>
<keyword evidence="7" id="KW-1185">Reference proteome</keyword>
<dbReference type="GO" id="GO:0016887">
    <property type="term" value="F:ATP hydrolysis activity"/>
    <property type="evidence" value="ECO:0007669"/>
    <property type="project" value="InterPro"/>
</dbReference>
<gene>
    <name evidence="6" type="ORF">SAMN04487977_11069</name>
</gene>
<proteinExistence type="inferred from homology"/>
<dbReference type="SMART" id="SM00382">
    <property type="entry name" value="AAA"/>
    <property type="match status" value="1"/>
</dbReference>
<sequence>METICSIKNLSFSYNSSKKVLDNISFDIHKNEIVGILGKNGSGKTTLLNLITGFLNNYSGEITLYRQNIKDFSLTSRAKTIAYIQQSKLTIPDYYNVEDFILDGRRPFRKFGFYNKKDYDILDKIINQCSLDSFRKRQVSSLSGGELQRCIFAKALMKQCELLIFDEPTSAMDIKYQKDFFELTSIAKQNLEAGILLSIHDINFAVKYCDRLIVLDSGSIIYDNYSKWITIDILKKAFDTDFSETCSEEKYFYY</sequence>
<dbReference type="InterPro" id="IPR003593">
    <property type="entry name" value="AAA+_ATPase"/>
</dbReference>
<accession>A0A1H9IQT0</accession>
<evidence type="ECO:0000259" key="5">
    <source>
        <dbReference type="PROSITE" id="PS50893"/>
    </source>
</evidence>
<dbReference type="AlphaFoldDB" id="A0A1H9IQT0"/>
<dbReference type="CDD" id="cd03214">
    <property type="entry name" value="ABC_Iron-Siderophores_B12_Hemin"/>
    <property type="match status" value="1"/>
</dbReference>
<name>A0A1H9IQT0_9SPIR</name>
<dbReference type="Pfam" id="PF00005">
    <property type="entry name" value="ABC_tran"/>
    <property type="match status" value="1"/>
</dbReference>
<dbReference type="InterPro" id="IPR050153">
    <property type="entry name" value="Metal_Ion_Import_ABC"/>
</dbReference>
<dbReference type="PANTHER" id="PTHR42734">
    <property type="entry name" value="METAL TRANSPORT SYSTEM ATP-BINDING PROTEIN TM_0124-RELATED"/>
    <property type="match status" value="1"/>
</dbReference>
<evidence type="ECO:0000256" key="1">
    <source>
        <dbReference type="ARBA" id="ARBA00005417"/>
    </source>
</evidence>
<keyword evidence="3" id="KW-0547">Nucleotide-binding</keyword>
<evidence type="ECO:0000256" key="3">
    <source>
        <dbReference type="ARBA" id="ARBA00022741"/>
    </source>
</evidence>
<organism evidence="6 7">
    <name type="scientific">Treponema bryantii</name>
    <dbReference type="NCBI Taxonomy" id="163"/>
    <lineage>
        <taxon>Bacteria</taxon>
        <taxon>Pseudomonadati</taxon>
        <taxon>Spirochaetota</taxon>
        <taxon>Spirochaetia</taxon>
        <taxon>Spirochaetales</taxon>
        <taxon>Treponemataceae</taxon>
        <taxon>Treponema</taxon>
    </lineage>
</organism>
<comment type="similarity">
    <text evidence="1">Belongs to the ABC transporter superfamily.</text>
</comment>
<evidence type="ECO:0000256" key="4">
    <source>
        <dbReference type="ARBA" id="ARBA00022840"/>
    </source>
</evidence>
<dbReference type="PROSITE" id="PS50893">
    <property type="entry name" value="ABC_TRANSPORTER_2"/>
    <property type="match status" value="1"/>
</dbReference>
<keyword evidence="4 6" id="KW-0067">ATP-binding</keyword>
<evidence type="ECO:0000256" key="2">
    <source>
        <dbReference type="ARBA" id="ARBA00022448"/>
    </source>
</evidence>
<reference evidence="6 7" key="1">
    <citation type="submission" date="2016-10" db="EMBL/GenBank/DDBJ databases">
        <authorList>
            <person name="de Groot N.N."/>
        </authorList>
    </citation>
    <scope>NUCLEOTIDE SEQUENCE [LARGE SCALE GENOMIC DNA]</scope>
    <source>
        <strain evidence="6 7">B25</strain>
    </source>
</reference>
<protein>
    <submittedName>
        <fullName evidence="6">Iron complex transport system ATP-binding protein</fullName>
    </submittedName>
</protein>
<dbReference type="PANTHER" id="PTHR42734:SF17">
    <property type="entry name" value="METAL TRANSPORT SYSTEM ATP-BINDING PROTEIN TM_0124-RELATED"/>
    <property type="match status" value="1"/>
</dbReference>
<dbReference type="EMBL" id="FOFU01000010">
    <property type="protein sequence ID" value="SEQ76852.1"/>
    <property type="molecule type" value="Genomic_DNA"/>
</dbReference>
<dbReference type="InterPro" id="IPR027417">
    <property type="entry name" value="P-loop_NTPase"/>
</dbReference>